<dbReference type="EMBL" id="JADLQX010000059">
    <property type="protein sequence ID" value="MBF6302806.1"/>
    <property type="molecule type" value="Genomic_DNA"/>
</dbReference>
<accession>A0ABS0D1U2</accession>
<gene>
    <name evidence="1" type="ORF">IU459_35525</name>
</gene>
<dbReference type="RefSeq" id="WP_195133988.1">
    <property type="nucleotide sequence ID" value="NZ_JADLQX010000059.1"/>
</dbReference>
<keyword evidence="2" id="KW-1185">Reference proteome</keyword>
<reference evidence="1 2" key="1">
    <citation type="submission" date="2020-10" db="EMBL/GenBank/DDBJ databases">
        <title>Identification of Nocardia species via Next-generation sequencing and recognition of intraspecies genetic diversity.</title>
        <authorList>
            <person name="Li P."/>
            <person name="Li P."/>
            <person name="Lu B."/>
        </authorList>
    </citation>
    <scope>NUCLEOTIDE SEQUENCE [LARGE SCALE GENOMIC DNA]</scope>
    <source>
        <strain evidence="1 2">BJ06-0157</strain>
    </source>
</reference>
<protein>
    <submittedName>
        <fullName evidence="1">Uncharacterized protein</fullName>
    </submittedName>
</protein>
<comment type="caution">
    <text evidence="1">The sequence shown here is derived from an EMBL/GenBank/DDBJ whole genome shotgun (WGS) entry which is preliminary data.</text>
</comment>
<dbReference type="Proteomes" id="UP000702209">
    <property type="component" value="Unassembled WGS sequence"/>
</dbReference>
<sequence length="78" mass="8280">MNGSEMAPQLRVQLGLLAAQVAVADRLSALLCGTDTAESDPVDTPPDIGDVERVEWTPAVAAQILRSRHPAATGWCRL</sequence>
<evidence type="ECO:0000313" key="2">
    <source>
        <dbReference type="Proteomes" id="UP000702209"/>
    </source>
</evidence>
<proteinExistence type="predicted"/>
<organism evidence="1 2">
    <name type="scientific">Nocardia amamiensis</name>
    <dbReference type="NCBI Taxonomy" id="404578"/>
    <lineage>
        <taxon>Bacteria</taxon>
        <taxon>Bacillati</taxon>
        <taxon>Actinomycetota</taxon>
        <taxon>Actinomycetes</taxon>
        <taxon>Mycobacteriales</taxon>
        <taxon>Nocardiaceae</taxon>
        <taxon>Nocardia</taxon>
    </lineage>
</organism>
<evidence type="ECO:0000313" key="1">
    <source>
        <dbReference type="EMBL" id="MBF6302806.1"/>
    </source>
</evidence>
<name>A0ABS0D1U2_9NOCA</name>